<reference evidence="1" key="1">
    <citation type="journal article" date="2011" name="Genome Biol.">
        <title>The draft genome of the carcinogenic human liver fluke Clonorchis sinensis.</title>
        <authorList>
            <person name="Wang X."/>
            <person name="Chen W."/>
            <person name="Huang Y."/>
            <person name="Sun J."/>
            <person name="Men J."/>
            <person name="Liu H."/>
            <person name="Luo F."/>
            <person name="Guo L."/>
            <person name="Lv X."/>
            <person name="Deng C."/>
            <person name="Zhou C."/>
            <person name="Fan Y."/>
            <person name="Li X."/>
            <person name="Huang L."/>
            <person name="Hu Y."/>
            <person name="Liang C."/>
            <person name="Hu X."/>
            <person name="Xu J."/>
            <person name="Yu X."/>
        </authorList>
    </citation>
    <scope>NUCLEOTIDE SEQUENCE [LARGE SCALE GENOMIC DNA]</scope>
    <source>
        <strain evidence="1">Henan</strain>
    </source>
</reference>
<dbReference type="InterPro" id="IPR000648">
    <property type="entry name" value="Oxysterol-bd"/>
</dbReference>
<dbReference type="InterPro" id="IPR037239">
    <property type="entry name" value="OSBP_sf"/>
</dbReference>
<protein>
    <submittedName>
        <fullName evidence="1">Oxysterol-binding protein-related protein 9</fullName>
    </submittedName>
</protein>
<accession>G7YVD0</accession>
<dbReference type="EMBL" id="DF144443">
    <property type="protein sequence ID" value="GAA56910.1"/>
    <property type="molecule type" value="Genomic_DNA"/>
</dbReference>
<sequence length="606" mass="68648">MAKDFDVGAEEFITLILVTGQINQTVKVVPDDFGTGFCGQNKKRLSIHTKLQEIDESQYGRKGLFGYKNVLRSLTALGPSAIRAIPRTTHFTLLRVQSRAPLFSTVQKWYSSQVDRQFTEVLSKEIKQEKENIYDSSPPKGFSVEKSEGTEILLRKEYSDGVCVEIEVDLAGSVNPEFDEAEDELSEKKEEAPTLEARPDIRIRLVKPAGRSVIFNCSFPSGATRQQASSENSNIRTLEVVGNHLLIVLPRLIRFDKMQLLPVDSRSAIELSAPKRIFQESPNNHCLQVQTFEPDFRVKGSSSRYQTPFFRFGNRARVALRPSNLRHTPDDGSSETEKKRLCRDLSRLLRLIDYRQRQIRENRLGRGCIDCIFTLSRLCAVRLATSVKESHKRDVDRCLFIVSAYAPTDCSSDAVRERFYDALNALLRRAKSSDIVLVAGDLNAQVGRLSVSETQLGGRHGLDSTTETFVDTKSIPVLRKQVLPRTAQFENESRRLWEQVTRNLKSGDIDAATDAKFRLEQKQRDLARHRQENKIQWIPEYFRGEGGNWIYRAPLVQRLADRCNSNTTGHLTVEDSGRYFCSSASGSELIDNIPLPQPTLLSEQLS</sequence>
<dbReference type="Gene3D" id="3.10.280.10">
    <property type="entry name" value="Mitochondrial glycoprotein"/>
    <property type="match status" value="1"/>
</dbReference>
<dbReference type="Proteomes" id="UP000008909">
    <property type="component" value="Unassembled WGS sequence"/>
</dbReference>
<name>G7YVD0_CLOSI</name>
<dbReference type="SUPFAM" id="SSF54529">
    <property type="entry name" value="Mitochondrial glycoprotein MAM33-like"/>
    <property type="match status" value="1"/>
</dbReference>
<dbReference type="AlphaFoldDB" id="G7YVD0"/>
<dbReference type="Gene3D" id="3.30.70.3490">
    <property type="match status" value="1"/>
</dbReference>
<keyword evidence="2" id="KW-1185">Reference proteome</keyword>
<reference key="2">
    <citation type="submission" date="2011-10" db="EMBL/GenBank/DDBJ databases">
        <title>The genome and transcriptome sequence of Clonorchis sinensis provide insights into the carcinogenic liver fluke.</title>
        <authorList>
            <person name="Wang X."/>
            <person name="Huang Y."/>
            <person name="Chen W."/>
            <person name="Liu H."/>
            <person name="Guo L."/>
            <person name="Chen Y."/>
            <person name="Luo F."/>
            <person name="Zhou W."/>
            <person name="Sun J."/>
            <person name="Mao Q."/>
            <person name="Liang P."/>
            <person name="Zhou C."/>
            <person name="Tian Y."/>
            <person name="Men J."/>
            <person name="Lv X."/>
            <person name="Huang L."/>
            <person name="Zhou J."/>
            <person name="Hu Y."/>
            <person name="Li R."/>
            <person name="Zhang F."/>
            <person name="Lei H."/>
            <person name="Li X."/>
            <person name="Hu X."/>
            <person name="Liang C."/>
            <person name="Xu J."/>
            <person name="Wu Z."/>
            <person name="Yu X."/>
        </authorList>
    </citation>
    <scope>NUCLEOTIDE SEQUENCE</scope>
    <source>
        <strain>Henan</strain>
    </source>
</reference>
<dbReference type="Pfam" id="PF01237">
    <property type="entry name" value="Oxysterol_BP"/>
    <property type="match status" value="1"/>
</dbReference>
<dbReference type="GO" id="GO:0008289">
    <property type="term" value="F:lipid binding"/>
    <property type="evidence" value="ECO:0007669"/>
    <property type="project" value="InterPro"/>
</dbReference>
<evidence type="ECO:0000313" key="2">
    <source>
        <dbReference type="Proteomes" id="UP000008909"/>
    </source>
</evidence>
<dbReference type="InterPro" id="IPR036691">
    <property type="entry name" value="Endo/exonu/phosph_ase_sf"/>
</dbReference>
<proteinExistence type="predicted"/>
<dbReference type="SUPFAM" id="SSF56219">
    <property type="entry name" value="DNase I-like"/>
    <property type="match status" value="1"/>
</dbReference>
<dbReference type="Gene3D" id="3.60.10.10">
    <property type="entry name" value="Endonuclease/exonuclease/phosphatase"/>
    <property type="match status" value="1"/>
</dbReference>
<dbReference type="InterPro" id="IPR036561">
    <property type="entry name" value="MAM33_sf"/>
</dbReference>
<evidence type="ECO:0000313" key="1">
    <source>
        <dbReference type="EMBL" id="GAA56910.1"/>
    </source>
</evidence>
<dbReference type="SUPFAM" id="SSF144000">
    <property type="entry name" value="Oxysterol-binding protein-like"/>
    <property type="match status" value="1"/>
</dbReference>
<dbReference type="FunFam" id="3.30.70.3490:FF:000001">
    <property type="entry name" value="Oxysterol-binding protein"/>
    <property type="match status" value="1"/>
</dbReference>
<organism evidence="1 2">
    <name type="scientific">Clonorchis sinensis</name>
    <name type="common">Chinese liver fluke</name>
    <dbReference type="NCBI Taxonomy" id="79923"/>
    <lineage>
        <taxon>Eukaryota</taxon>
        <taxon>Metazoa</taxon>
        <taxon>Spiralia</taxon>
        <taxon>Lophotrochozoa</taxon>
        <taxon>Platyhelminthes</taxon>
        <taxon>Trematoda</taxon>
        <taxon>Digenea</taxon>
        <taxon>Opisthorchiida</taxon>
        <taxon>Opisthorchiata</taxon>
        <taxon>Opisthorchiidae</taxon>
        <taxon>Clonorchis</taxon>
    </lineage>
</organism>
<gene>
    <name evidence="1" type="ORF">CLF_111806</name>
</gene>